<reference evidence="17" key="2">
    <citation type="journal article" date="2012" name="G3 (Bethesda)">
        <title>Pichia sorbitophila, an interspecies yeast hybrid reveals early steps of genome resolution following polyploidization.</title>
        <authorList>
            <person name="Leh Louis V."/>
            <person name="Despons L."/>
            <person name="Friedrich A."/>
            <person name="Martin T."/>
            <person name="Durrens P."/>
            <person name="Casaregola S."/>
            <person name="Neuveglise C."/>
            <person name="Fairhead C."/>
            <person name="Marck C."/>
            <person name="Cruz J.A."/>
            <person name="Straub M.L."/>
            <person name="Kugler V."/>
            <person name="Sacerdot C."/>
            <person name="Uzunov Z."/>
            <person name="Thierry A."/>
            <person name="Weiss S."/>
            <person name="Bleykasten C."/>
            <person name="De Montigny J."/>
            <person name="Jacques N."/>
            <person name="Jung P."/>
            <person name="Lemaire M."/>
            <person name="Mallet S."/>
            <person name="Morel G."/>
            <person name="Richard G.F."/>
            <person name="Sarkar A."/>
            <person name="Savel G."/>
            <person name="Schacherer J."/>
            <person name="Seret M.L."/>
            <person name="Talla E."/>
            <person name="Samson G."/>
            <person name="Jubin C."/>
            <person name="Poulain J."/>
            <person name="Vacherie B."/>
            <person name="Barbe V."/>
            <person name="Pelletier E."/>
            <person name="Sherman D.J."/>
            <person name="Westhof E."/>
            <person name="Weissenbach J."/>
            <person name="Baret P.V."/>
            <person name="Wincker P."/>
            <person name="Gaillardin C."/>
            <person name="Dujon B."/>
            <person name="Souciet J.L."/>
        </authorList>
    </citation>
    <scope>NUCLEOTIDE SEQUENCE [LARGE SCALE GENOMIC DNA]</scope>
    <source>
        <strain evidence="17">ATCC MYA-4447 / BCRC 22081 / CBS 7064 / NBRC 10061 / NRRL Y-12695</strain>
    </source>
</reference>
<evidence type="ECO:0000256" key="9">
    <source>
        <dbReference type="ARBA" id="ARBA00023242"/>
    </source>
</evidence>
<sequence>MSEVKIDSSAFHKRLSVIQRNLAADKDKFGGLLFLVGGSDDENTYKKSTVLQVWLLGYEFVHTGIYITQDKCIFITSEGKAKYLTTLTSKPTVNSSDVEIWPRLKDAEKNKESLSKLVELLKIDGQEPKAIGRISKDKYKGKLIDEWNEMTANEKLNFADCSQFLSYAMEIKDADELASARVAAKSSTVMMDVFANEMMVIVDEERKTSHLQLSEKIEDKIDSNKWYTKSALGKKLLVPDKEFDPSYLDWCYSPIVQSGGEYDLRPSAQSNNKRLVGDGVIISSLGLRYKSYCSNIARTFFVDPTEEMEQNYEFLLKLQNHIVYELLKPGTEGSKVYSGALDFINKEKPDLAQHFTKNCGWLMGIEFRDSTFVLNAKSERKIQNGQVFSITIGLNNLTNSKTEDPKLKNYSLLLSDTFRVGEQEPSLLTTYSTARAENSFYFKEDTQVKAENDKKLKSEKDIKIEKNLANNEANSKILKSKLRHEQSESDTNNAEKIRQEIQSKLHEKRQQEGLARFSQADATEESELQPVFKKYDSYVRESQIPSNVRDLKIHVDYKNQTIILPISGRPVPFHINAFKNGSQNEEGEFTYLRLNFNSPGAGGNASRKAELPYEDSPENSFLRSITLRSRDRQRMVDVYKAIQDLKKDAVKREQEKKQMADVVTQANLVELKGSRVKRLENVFVRPTPDTKKIGGVLQIHENGLRYQSVVRSDQRVDVLFSNIKHLFFQPCKDELIVLIHCHLKSPIMIGKRKTHDVQFYREASDMAFDETGGRRRKYRYGDEDELQQEQEERRRKALLDKEFKAFAEVIADSSNGFVDLDIPFRELGFQGVPFRSAVFCMPTRDCLVQLIDPPYLVITLEEIEIAHLERVQFGLKNFDLVFVFKDFNRPVVHINTIPMEVLEDVKSWLTDVDIPISEGRMNLNWTPIMKTIQSDPYQFFVNGGWNFLTGEGDSSDEDEEEEESEFEVSDENPSDEDVASEESAYSEASSDSEGSYEEESDNGDDWDELERKAANEDKQLSMI</sequence>
<dbReference type="GO" id="GO:0006368">
    <property type="term" value="P:transcription elongation by RNA polymerase II"/>
    <property type="evidence" value="ECO:0007669"/>
    <property type="project" value="TreeGrafter"/>
</dbReference>
<dbReference type="GO" id="GO:0035101">
    <property type="term" value="C:FACT complex"/>
    <property type="evidence" value="ECO:0007669"/>
    <property type="project" value="UniProtKB-UniRule"/>
</dbReference>
<dbReference type="InterPro" id="IPR040258">
    <property type="entry name" value="Spt16"/>
</dbReference>
<gene>
    <name evidence="16" type="primary">Piso0_000384</name>
    <name evidence="15" type="ORF">GNLVRS01_PISO0A08162g</name>
    <name evidence="16" type="ORF">GNLVRS01_PISO0B08229g</name>
</gene>
<keyword evidence="8 10" id="KW-0234">DNA repair</keyword>
<dbReference type="FunFam" id="2.30.29.30:FF:000017">
    <property type="entry name" value="FACT complex subunit SPT16"/>
    <property type="match status" value="1"/>
</dbReference>
<keyword evidence="17" id="KW-1185">Reference proteome</keyword>
<dbReference type="EMBL" id="FO082058">
    <property type="protein sequence ID" value="CCE73351.1"/>
    <property type="molecule type" value="Genomic_DNA"/>
</dbReference>
<dbReference type="GO" id="GO:0031491">
    <property type="term" value="F:nucleosome binding"/>
    <property type="evidence" value="ECO:0007669"/>
    <property type="project" value="TreeGrafter"/>
</dbReference>
<feature type="compositionally biased region" description="Acidic residues" evidence="11">
    <location>
        <begin position="953"/>
        <end position="980"/>
    </location>
</feature>
<dbReference type="STRING" id="559304.G8YTV0"/>
<evidence type="ECO:0000256" key="10">
    <source>
        <dbReference type="RuleBase" id="RU367052"/>
    </source>
</evidence>
<organism evidence="16 17">
    <name type="scientific">Pichia sorbitophila (strain ATCC MYA-4447 / BCRC 22081 / CBS 7064 / NBRC 10061 / NRRL Y-12695)</name>
    <name type="common">Hybrid yeast</name>
    <dbReference type="NCBI Taxonomy" id="559304"/>
    <lineage>
        <taxon>Eukaryota</taxon>
        <taxon>Fungi</taxon>
        <taxon>Dikarya</taxon>
        <taxon>Ascomycota</taxon>
        <taxon>Saccharomycotina</taxon>
        <taxon>Pichiomycetes</taxon>
        <taxon>Debaryomycetaceae</taxon>
        <taxon>Millerozyma</taxon>
    </lineage>
</organism>
<keyword evidence="4 10" id="KW-0227">DNA damage</keyword>
<dbReference type="SMART" id="SM01286">
    <property type="entry name" value="SPT16"/>
    <property type="match status" value="1"/>
</dbReference>
<dbReference type="Pfam" id="PF00557">
    <property type="entry name" value="Peptidase_M24"/>
    <property type="match status" value="1"/>
</dbReference>
<accession>G8YTV0</accession>
<dbReference type="Proteomes" id="UP000005222">
    <property type="component" value="Chromosome A"/>
</dbReference>
<dbReference type="Gene3D" id="3.90.230.10">
    <property type="entry name" value="Creatinase/methionine aminopeptidase superfamily"/>
    <property type="match status" value="1"/>
</dbReference>
<evidence type="ECO:0000259" key="12">
    <source>
        <dbReference type="SMART" id="SM01285"/>
    </source>
</evidence>
<dbReference type="OrthoDB" id="10251642at2759"/>
<evidence type="ECO:0000256" key="11">
    <source>
        <dbReference type="SAM" id="MobiDB-lite"/>
    </source>
</evidence>
<evidence type="ECO:0000256" key="7">
    <source>
        <dbReference type="ARBA" id="ARBA00023163"/>
    </source>
</evidence>
<keyword evidence="9 10" id="KW-0539">Nucleus</keyword>
<feature type="domain" description="FACT complex subunit SPT16 middle" evidence="13">
    <location>
        <begin position="553"/>
        <end position="706"/>
    </location>
</feature>
<dbReference type="Pfam" id="PF21091">
    <property type="entry name" value="SPT16_C"/>
    <property type="match status" value="1"/>
</dbReference>
<dbReference type="OMA" id="YHINTIP"/>
<dbReference type="Gene3D" id="2.30.29.150">
    <property type="match status" value="1"/>
</dbReference>
<dbReference type="PANTHER" id="PTHR13980:SF15">
    <property type="entry name" value="FACT COMPLEX SUBUNIT SPT16"/>
    <property type="match status" value="1"/>
</dbReference>
<comment type="function">
    <text evidence="10">Component of the FACT complex, a general chromatin factor that acts to reorganize nucleosomes. The FACT complex is involved in multiple processes that require DNA as a template such as mRNA elongation, DNA replication and DNA repair. During transcription elongation the FACT complex acts as a histone chaperone that both destabilizes and restores nucleosomal structure. It facilitates the passage of RNA polymerase II and transcription by promoting the dissociation of one histone H2A-H2B dimer from the nucleosome, then subsequently promotes the reestablishment of the nucleosome following the passage of RNA polymerase II.</text>
</comment>
<dbReference type="InterPro" id="IPR013953">
    <property type="entry name" value="FACT_SPT16_M"/>
</dbReference>
<dbReference type="InParanoid" id="G8YTV0"/>
<evidence type="ECO:0000256" key="6">
    <source>
        <dbReference type="ARBA" id="ARBA00023054"/>
    </source>
</evidence>
<dbReference type="Pfam" id="PF14826">
    <property type="entry name" value="FACT-Spt16_Nlob"/>
    <property type="match status" value="1"/>
</dbReference>
<dbReference type="CDD" id="cd01091">
    <property type="entry name" value="CDC68-like"/>
    <property type="match status" value="1"/>
</dbReference>
<feature type="compositionally biased region" description="Low complexity" evidence="11">
    <location>
        <begin position="981"/>
        <end position="993"/>
    </location>
</feature>
<dbReference type="Gene3D" id="3.40.350.10">
    <property type="entry name" value="Creatinase/prolidase N-terminal domain"/>
    <property type="match status" value="1"/>
</dbReference>
<dbReference type="InterPro" id="IPR013719">
    <property type="entry name" value="RTT106/SPT16-like_middle_dom"/>
</dbReference>
<evidence type="ECO:0000256" key="2">
    <source>
        <dbReference type="ARBA" id="ARBA00022454"/>
    </source>
</evidence>
<comment type="subcellular location">
    <subcellularLocation>
        <location evidence="10">Nucleus</location>
    </subcellularLocation>
    <subcellularLocation>
        <location evidence="10">Chromosome</location>
    </subcellularLocation>
</comment>
<reference evidence="16" key="1">
    <citation type="submission" date="2011-10" db="EMBL/GenBank/DDBJ databases">
        <authorList>
            <person name="Genoscope - CEA"/>
        </authorList>
    </citation>
    <scope>NUCLEOTIDE SEQUENCE</scope>
    <source>
        <strain evidence="16">CBS 7064</strain>
    </source>
</reference>
<dbReference type="Pfam" id="PF24824">
    <property type="entry name" value="PH_SPT16"/>
    <property type="match status" value="1"/>
</dbReference>
<feature type="compositionally biased region" description="Basic and acidic residues" evidence="11">
    <location>
        <begin position="1009"/>
        <end position="1023"/>
    </location>
</feature>
<evidence type="ECO:0000256" key="8">
    <source>
        <dbReference type="ARBA" id="ARBA00023204"/>
    </source>
</evidence>
<feature type="compositionally biased region" description="Acidic residues" evidence="11">
    <location>
        <begin position="994"/>
        <end position="1008"/>
    </location>
</feature>
<dbReference type="AlphaFoldDB" id="G8YTV0"/>
<dbReference type="PANTHER" id="PTHR13980">
    <property type="entry name" value="CDC68 RELATED"/>
    <property type="match status" value="1"/>
</dbReference>
<evidence type="ECO:0000259" key="13">
    <source>
        <dbReference type="SMART" id="SM01286"/>
    </source>
</evidence>
<dbReference type="Gene3D" id="2.30.29.210">
    <property type="entry name" value="FACT complex subunit Spt16p/Cdc68p"/>
    <property type="match status" value="1"/>
</dbReference>
<dbReference type="Pfam" id="PF08512">
    <property type="entry name" value="Rttp106-like_middle"/>
    <property type="match status" value="1"/>
</dbReference>
<feature type="domain" description="FACT complex subunit SPT16 N-terminal lobe" evidence="12">
    <location>
        <begin position="6"/>
        <end position="165"/>
    </location>
</feature>
<evidence type="ECO:0000313" key="16">
    <source>
        <dbReference type="EMBL" id="CCE73351.1"/>
    </source>
</evidence>
<evidence type="ECO:0000259" key="14">
    <source>
        <dbReference type="SMART" id="SM01287"/>
    </source>
</evidence>
<feature type="region of interest" description="Disordered" evidence="11">
    <location>
        <begin position="950"/>
        <end position="1023"/>
    </location>
</feature>
<comment type="subunit">
    <text evidence="10">Component of the FACT complex.</text>
</comment>
<evidence type="ECO:0000256" key="1">
    <source>
        <dbReference type="ARBA" id="ARBA00010779"/>
    </source>
</evidence>
<dbReference type="InterPro" id="IPR033825">
    <property type="entry name" value="Spt16_M24"/>
</dbReference>
<evidence type="ECO:0000313" key="15">
    <source>
        <dbReference type="EMBL" id="CCE72790.1"/>
    </source>
</evidence>
<dbReference type="FunFam" id="2.30.29.210:FF:000001">
    <property type="entry name" value="FACT complex subunit spt16"/>
    <property type="match status" value="1"/>
</dbReference>
<dbReference type="HOGENOM" id="CLU_004627_1_0_1"/>
<keyword evidence="6" id="KW-0175">Coiled coil</keyword>
<dbReference type="InterPro" id="IPR011993">
    <property type="entry name" value="PH-like_dom_sf"/>
</dbReference>
<feature type="compositionally biased region" description="Basic and acidic residues" evidence="11">
    <location>
        <begin position="483"/>
        <end position="495"/>
    </location>
</feature>
<dbReference type="EMBL" id="FO082059">
    <property type="protein sequence ID" value="CCE72790.1"/>
    <property type="molecule type" value="Genomic_DNA"/>
</dbReference>
<dbReference type="eggNOG" id="KOG1189">
    <property type="taxonomic scope" value="Eukaryota"/>
</dbReference>
<dbReference type="SUPFAM" id="SSF55920">
    <property type="entry name" value="Creatinase/aminopeptidase"/>
    <property type="match status" value="1"/>
</dbReference>
<comment type="similarity">
    <text evidence="1 10">Belongs to the peptidase M24 family. SPT16 subfamily.</text>
</comment>
<dbReference type="InterPro" id="IPR036005">
    <property type="entry name" value="Creatinase/aminopeptidase-like"/>
</dbReference>
<dbReference type="InterPro" id="IPR000994">
    <property type="entry name" value="Pept_M24"/>
</dbReference>
<dbReference type="InterPro" id="IPR029149">
    <property type="entry name" value="Creatin/AminoP/Spt16_N"/>
</dbReference>
<dbReference type="GO" id="GO:0010468">
    <property type="term" value="P:regulation of gene expression"/>
    <property type="evidence" value="ECO:0007669"/>
    <property type="project" value="UniProtKB-ARBA"/>
</dbReference>
<dbReference type="Pfam" id="PF08644">
    <property type="entry name" value="SPT16"/>
    <property type="match status" value="1"/>
</dbReference>
<dbReference type="SMART" id="SM01285">
    <property type="entry name" value="FACT-Spt16_Nlob"/>
    <property type="match status" value="1"/>
</dbReference>
<dbReference type="FunFam" id="2.30.29.150:FF:000002">
    <property type="entry name" value="FACT complex subunit SPT16"/>
    <property type="match status" value="1"/>
</dbReference>
<keyword evidence="5 10" id="KW-0805">Transcription regulation</keyword>
<dbReference type="GO" id="GO:0006260">
    <property type="term" value="P:DNA replication"/>
    <property type="evidence" value="ECO:0007669"/>
    <property type="project" value="UniProtKB-KW"/>
</dbReference>
<keyword evidence="3 10" id="KW-0235">DNA replication</keyword>
<dbReference type="InterPro" id="IPR029148">
    <property type="entry name" value="FACT-SPT16_Nlobe"/>
</dbReference>
<dbReference type="FunCoup" id="G8YTV0">
    <property type="interactions" value="2297"/>
</dbReference>
<evidence type="ECO:0000256" key="5">
    <source>
        <dbReference type="ARBA" id="ARBA00023015"/>
    </source>
</evidence>
<dbReference type="SMART" id="SM01287">
    <property type="entry name" value="Rtt106"/>
    <property type="match status" value="1"/>
</dbReference>
<evidence type="ECO:0000256" key="3">
    <source>
        <dbReference type="ARBA" id="ARBA00022705"/>
    </source>
</evidence>
<evidence type="ECO:0000313" key="17">
    <source>
        <dbReference type="Proteomes" id="UP000005222"/>
    </source>
</evidence>
<dbReference type="InterPro" id="IPR048969">
    <property type="entry name" value="FACT_SPT16_C"/>
</dbReference>
<dbReference type="FunFam" id="3.90.230.10:FF:000005">
    <property type="entry name" value="FACT complex subunit spt16"/>
    <property type="match status" value="1"/>
</dbReference>
<feature type="domain" description="Histone chaperone RTT106/FACT complex subunit SPT16-like middle" evidence="14">
    <location>
        <begin position="829"/>
        <end position="919"/>
    </location>
</feature>
<dbReference type="Gene3D" id="2.30.29.30">
    <property type="entry name" value="Pleckstrin-homology domain (PH domain)/Phosphotyrosine-binding domain (PTB)"/>
    <property type="match status" value="1"/>
</dbReference>
<name>G8YTV0_PICSO</name>
<dbReference type="GO" id="GO:0006281">
    <property type="term" value="P:DNA repair"/>
    <property type="evidence" value="ECO:0007669"/>
    <property type="project" value="UniProtKB-UniRule"/>
</dbReference>
<evidence type="ECO:0000256" key="4">
    <source>
        <dbReference type="ARBA" id="ARBA00022763"/>
    </source>
</evidence>
<feature type="region of interest" description="Disordered" evidence="11">
    <location>
        <begin position="475"/>
        <end position="495"/>
    </location>
</feature>
<keyword evidence="2 10" id="KW-0158">Chromosome</keyword>
<keyword evidence="7 10" id="KW-0804">Transcription</keyword>
<dbReference type="InterPro" id="IPR056595">
    <property type="entry name" value="Fact-SPT16_PH"/>
</dbReference>
<proteinExistence type="inferred from homology"/>
<dbReference type="Proteomes" id="UP000005222">
    <property type="component" value="Chromosome B"/>
</dbReference>
<protein>
    <recommendedName>
        <fullName evidence="10">FACT complex subunit</fullName>
    </recommendedName>
</protein>